<protein>
    <submittedName>
        <fullName evidence="2">3-oxoadipate enol-lactonase 2</fullName>
        <ecNumber evidence="2">3.1.1.24</ecNumber>
    </submittedName>
</protein>
<keyword evidence="3" id="KW-1185">Reference proteome</keyword>
<proteinExistence type="predicted"/>
<dbReference type="GO" id="GO:0047570">
    <property type="term" value="F:3-oxoadipate enol-lactonase activity"/>
    <property type="evidence" value="ECO:0007669"/>
    <property type="project" value="UniProtKB-EC"/>
</dbReference>
<dbReference type="OrthoDB" id="9779853at2"/>
<sequence length="273" mass="30602">MNKFLIDDYQMTYLDVGQGPVIIFGHSFLMDSQMWWPQVEMLSQQYRCIVPDFWAHGESQNAPPSTKTLKDYAKQIIALMDKIKVDQFSIVGLSLGGMWGAEMVSLVPARVQSLVLMDTFVGLEPEVTYKKCSAILESILSAQRVSQAIIEALIPIFFARNAEQNTPELVAYLRRSLSNVGGDRATEIARIGQMVFGRRDQFNDIEQFDLPVLIAVGQEDVARPVLESFLMHDSIAGSELVQIPHAGHISNLEQPEFVSKMLLTFFAKVLSSK</sequence>
<dbReference type="SUPFAM" id="SSF53474">
    <property type="entry name" value="alpha/beta-Hydrolases"/>
    <property type="match status" value="1"/>
</dbReference>
<organism evidence="2 3">
    <name type="scientific">Vibrio aquimaris</name>
    <dbReference type="NCBI Taxonomy" id="2587862"/>
    <lineage>
        <taxon>Bacteria</taxon>
        <taxon>Pseudomonadati</taxon>
        <taxon>Pseudomonadota</taxon>
        <taxon>Gammaproteobacteria</taxon>
        <taxon>Vibrionales</taxon>
        <taxon>Vibrionaceae</taxon>
        <taxon>Vibrio</taxon>
    </lineage>
</organism>
<gene>
    <name evidence="2" type="primary">catD2</name>
    <name evidence="2" type="ORF">FIV01_12495</name>
</gene>
<feature type="domain" description="AB hydrolase-1" evidence="1">
    <location>
        <begin position="20"/>
        <end position="123"/>
    </location>
</feature>
<dbReference type="PRINTS" id="PR00412">
    <property type="entry name" value="EPOXHYDRLASE"/>
</dbReference>
<dbReference type="PANTHER" id="PTHR43798:SF29">
    <property type="entry name" value="AB HYDROLASE-1 DOMAIN-CONTAINING PROTEIN"/>
    <property type="match status" value="1"/>
</dbReference>
<name>A0A5P9CMR9_9VIBR</name>
<dbReference type="Proteomes" id="UP000326936">
    <property type="component" value="Chromosome"/>
</dbReference>
<dbReference type="InterPro" id="IPR050266">
    <property type="entry name" value="AB_hydrolase_sf"/>
</dbReference>
<dbReference type="Pfam" id="PF00561">
    <property type="entry name" value="Abhydrolase_1"/>
    <property type="match status" value="1"/>
</dbReference>
<keyword evidence="2" id="KW-0378">Hydrolase</keyword>
<dbReference type="InterPro" id="IPR000073">
    <property type="entry name" value="AB_hydrolase_1"/>
</dbReference>
<dbReference type="EC" id="3.1.1.24" evidence="2"/>
<dbReference type="KEGG" id="vaq:FIV01_12495"/>
<dbReference type="EMBL" id="CP045350">
    <property type="protein sequence ID" value="QFT27251.1"/>
    <property type="molecule type" value="Genomic_DNA"/>
</dbReference>
<dbReference type="InterPro" id="IPR029058">
    <property type="entry name" value="AB_hydrolase_fold"/>
</dbReference>
<dbReference type="Gene3D" id="3.40.50.1820">
    <property type="entry name" value="alpha/beta hydrolase"/>
    <property type="match status" value="1"/>
</dbReference>
<evidence type="ECO:0000313" key="3">
    <source>
        <dbReference type="Proteomes" id="UP000326936"/>
    </source>
</evidence>
<dbReference type="AlphaFoldDB" id="A0A5P9CMR9"/>
<evidence type="ECO:0000259" key="1">
    <source>
        <dbReference type="Pfam" id="PF00561"/>
    </source>
</evidence>
<dbReference type="PRINTS" id="PR00111">
    <property type="entry name" value="ABHYDROLASE"/>
</dbReference>
<dbReference type="InterPro" id="IPR000639">
    <property type="entry name" value="Epox_hydrolase-like"/>
</dbReference>
<evidence type="ECO:0000313" key="2">
    <source>
        <dbReference type="EMBL" id="QFT27251.1"/>
    </source>
</evidence>
<reference evidence="2 3" key="1">
    <citation type="submission" date="2019-10" db="EMBL/GenBank/DDBJ databases">
        <title>Complete genome sequence of Vibrio sp. strain THAF100, isolated from non-filtered water from the water column of tank 6 of a marine aquarium containing stony-coral fragments. Water maintained at 26 degree C.</title>
        <authorList>
            <person name="Ruckert C."/>
            <person name="Franco A."/>
            <person name="Kalinowski J."/>
            <person name="Glaeser S."/>
        </authorList>
    </citation>
    <scope>NUCLEOTIDE SEQUENCE [LARGE SCALE GENOMIC DNA]</scope>
    <source>
        <strain evidence="2 3">THAF100</strain>
    </source>
</reference>
<accession>A0A5P9CMR9</accession>
<dbReference type="RefSeq" id="WP_152431270.1">
    <property type="nucleotide sequence ID" value="NZ_CBCSDK010000001.1"/>
</dbReference>
<dbReference type="PANTHER" id="PTHR43798">
    <property type="entry name" value="MONOACYLGLYCEROL LIPASE"/>
    <property type="match status" value="1"/>
</dbReference>